<feature type="region of interest" description="Disordered" evidence="1">
    <location>
        <begin position="271"/>
        <end position="323"/>
    </location>
</feature>
<keyword evidence="2" id="KW-0472">Membrane</keyword>
<feature type="compositionally biased region" description="Basic and acidic residues" evidence="1">
    <location>
        <begin position="449"/>
        <end position="461"/>
    </location>
</feature>
<keyword evidence="2" id="KW-0812">Transmembrane</keyword>
<dbReference type="AlphaFoldDB" id="A0A8S4F4W9"/>
<proteinExistence type="predicted"/>
<accession>A0A8S4F4W9</accession>
<keyword evidence="3" id="KW-0732">Signal</keyword>
<protein>
    <submittedName>
        <fullName evidence="4">(diamondback moth) hypothetical protein</fullName>
    </submittedName>
</protein>
<sequence>MIALALCALTLALRAGCADQTQLEKYGENKFKKYQLDVPGKKPITIIETASSEVPHEWVDISVNSGRGKDDMYMKNMMTDIIHDHDPAGDHPRCYGPSCQEGFVENEGPQGEMDETIPELQEKSKDFRDFNSDRLQAITALAEKLKKQKLKVDKYYSQPPPVDQDEEEDNGKVYTTWNRLKVKQHKHPFDDKDGWVTLEPVAWSTSKISKWKPNVKKQKPVWTDNDDRFPSDGQYSMYQGIISSQGQAQKKPSMNRPVMQYINNKLHVTSDSNWESEIPSRPSWTKPESHYSYPSSWNPDDGRKPHKPNCDNEEQPSSDDTMYYGMSDPVVTDSRPSYFPYEYEALKRPIRRPTQVVYAGPPDVDSDRASRPPFGDGQWVLLSTTKGYRNKKRQRSLSFTDENPQSDPQTITSHHTVGLTVLPVDNNYTNMTTSHGGLLEVEKSFQTVEESKRDMDRKNERPDEEPAASETRPGGHRVVRKKVYKGSMAPDGSAVLAAVGAGMVPATMAMVVPMMLGKRRRRDLHRIPREVPVDRMVFKFE</sequence>
<dbReference type="Proteomes" id="UP000653454">
    <property type="component" value="Unassembled WGS sequence"/>
</dbReference>
<keyword evidence="2" id="KW-1133">Transmembrane helix</keyword>
<feature type="region of interest" description="Disordered" evidence="1">
    <location>
        <begin position="449"/>
        <end position="476"/>
    </location>
</feature>
<feature type="signal peptide" evidence="3">
    <location>
        <begin position="1"/>
        <end position="18"/>
    </location>
</feature>
<feature type="region of interest" description="Disordered" evidence="1">
    <location>
        <begin position="391"/>
        <end position="412"/>
    </location>
</feature>
<comment type="caution">
    <text evidence="4">The sequence shown here is derived from an EMBL/GenBank/DDBJ whole genome shotgun (WGS) entry which is preliminary data.</text>
</comment>
<organism evidence="4 5">
    <name type="scientific">Plutella xylostella</name>
    <name type="common">Diamondback moth</name>
    <name type="synonym">Plutella maculipennis</name>
    <dbReference type="NCBI Taxonomy" id="51655"/>
    <lineage>
        <taxon>Eukaryota</taxon>
        <taxon>Metazoa</taxon>
        <taxon>Ecdysozoa</taxon>
        <taxon>Arthropoda</taxon>
        <taxon>Hexapoda</taxon>
        <taxon>Insecta</taxon>
        <taxon>Pterygota</taxon>
        <taxon>Neoptera</taxon>
        <taxon>Endopterygota</taxon>
        <taxon>Lepidoptera</taxon>
        <taxon>Glossata</taxon>
        <taxon>Ditrysia</taxon>
        <taxon>Yponomeutoidea</taxon>
        <taxon>Plutellidae</taxon>
        <taxon>Plutella</taxon>
    </lineage>
</organism>
<feature type="chain" id="PRO_5035924341" evidence="3">
    <location>
        <begin position="19"/>
        <end position="541"/>
    </location>
</feature>
<feature type="compositionally biased region" description="Polar residues" evidence="1">
    <location>
        <begin position="396"/>
        <end position="412"/>
    </location>
</feature>
<name>A0A8S4F4W9_PLUXY</name>
<evidence type="ECO:0000256" key="1">
    <source>
        <dbReference type="SAM" id="MobiDB-lite"/>
    </source>
</evidence>
<evidence type="ECO:0000256" key="2">
    <source>
        <dbReference type="SAM" id="Phobius"/>
    </source>
</evidence>
<gene>
    <name evidence="4" type="ORF">PLXY2_LOCUS7903</name>
</gene>
<reference evidence="4" key="1">
    <citation type="submission" date="2020-11" db="EMBL/GenBank/DDBJ databases">
        <authorList>
            <person name="Whiteford S."/>
        </authorList>
    </citation>
    <scope>NUCLEOTIDE SEQUENCE</scope>
</reference>
<keyword evidence="5" id="KW-1185">Reference proteome</keyword>
<dbReference type="EMBL" id="CAJHNJ030000028">
    <property type="protein sequence ID" value="CAG9123267.1"/>
    <property type="molecule type" value="Genomic_DNA"/>
</dbReference>
<evidence type="ECO:0000313" key="5">
    <source>
        <dbReference type="Proteomes" id="UP000653454"/>
    </source>
</evidence>
<feature type="transmembrane region" description="Helical" evidence="2">
    <location>
        <begin position="494"/>
        <end position="516"/>
    </location>
</feature>
<evidence type="ECO:0000256" key="3">
    <source>
        <dbReference type="SAM" id="SignalP"/>
    </source>
</evidence>
<evidence type="ECO:0000313" key="4">
    <source>
        <dbReference type="EMBL" id="CAG9123267.1"/>
    </source>
</evidence>